<proteinExistence type="predicted"/>
<feature type="compositionally biased region" description="Basic and acidic residues" evidence="1">
    <location>
        <begin position="60"/>
        <end position="80"/>
    </location>
</feature>
<organism evidence="2 3">
    <name type="scientific">Sandarakinorhabdus fusca</name>
    <dbReference type="NCBI Taxonomy" id="1439888"/>
    <lineage>
        <taxon>Bacteria</taxon>
        <taxon>Pseudomonadati</taxon>
        <taxon>Pseudomonadota</taxon>
        <taxon>Alphaproteobacteria</taxon>
        <taxon>Sphingomonadales</taxon>
        <taxon>Sphingosinicellaceae</taxon>
        <taxon>Sandarakinorhabdus</taxon>
    </lineage>
</organism>
<reference evidence="2 3" key="1">
    <citation type="submission" date="2019-09" db="EMBL/GenBank/DDBJ databases">
        <title>Polymorphobacter sp. isolated from a lake in China.</title>
        <authorList>
            <person name="Liu Z."/>
        </authorList>
    </citation>
    <scope>NUCLEOTIDE SEQUENCE [LARGE SCALE GENOMIC DNA]</scope>
    <source>
        <strain evidence="2 3">D40P</strain>
    </source>
</reference>
<name>A0A7C9GQI4_9SPHN</name>
<comment type="caution">
    <text evidence="2">The sequence shown here is derived from an EMBL/GenBank/DDBJ whole genome shotgun (WGS) entry which is preliminary data.</text>
</comment>
<dbReference type="RefSeq" id="WP_152578070.1">
    <property type="nucleotide sequence ID" value="NZ_JAATJI010000002.1"/>
</dbReference>
<evidence type="ECO:0000313" key="3">
    <source>
        <dbReference type="Proteomes" id="UP000481327"/>
    </source>
</evidence>
<accession>A0A7C9GQI4</accession>
<dbReference type="InterPro" id="IPR018691">
    <property type="entry name" value="DUF2188"/>
</dbReference>
<evidence type="ECO:0000313" key="2">
    <source>
        <dbReference type="EMBL" id="MQT17630.1"/>
    </source>
</evidence>
<evidence type="ECO:0000256" key="1">
    <source>
        <dbReference type="SAM" id="MobiDB-lite"/>
    </source>
</evidence>
<dbReference type="Proteomes" id="UP000481327">
    <property type="component" value="Unassembled WGS sequence"/>
</dbReference>
<gene>
    <name evidence="2" type="ORF">F3168_10185</name>
</gene>
<protein>
    <submittedName>
        <fullName evidence="2">DUF2188 domain-containing protein</fullName>
    </submittedName>
</protein>
<feature type="region of interest" description="Disordered" evidence="1">
    <location>
        <begin position="38"/>
        <end position="80"/>
    </location>
</feature>
<dbReference type="OrthoDB" id="7596641at2"/>
<dbReference type="AlphaFoldDB" id="A0A7C9GQI4"/>
<sequence>MTKIHYQIVEHDGGWTYKLGDVMAETYASHADALAAARSAAERQHQGGETVPISWEDENGVWHEETAKGDDRPDADVIDS</sequence>
<dbReference type="Pfam" id="PF09954">
    <property type="entry name" value="DUF2188"/>
    <property type="match status" value="1"/>
</dbReference>
<dbReference type="EMBL" id="WIOL01000003">
    <property type="protein sequence ID" value="MQT17630.1"/>
    <property type="molecule type" value="Genomic_DNA"/>
</dbReference>
<keyword evidence="3" id="KW-1185">Reference proteome</keyword>